<dbReference type="AlphaFoldDB" id="A0A7C9IHP2"/>
<sequence length="227" mass="24592">MKRFGIPLVFGLLGATVLVALGLWQLERLAWKEGVLAEIDARIGALPVAIPEVPQPETDRYLPVAVSGQSTGDALYALVSTKERGAGYRLLSGFETDDGRRVILDEGFLPVAGVETKDAPPPIRMMVRGNLHWPEETDSFTPAPDLEEGLVFARDVPVLAQALGTEPVLVVARSIESEGAARATPMPVTTAGIPNNHLGYAVQWFGLAAVWLGMTAFLIWRIQRRDV</sequence>
<organism evidence="7 8">
    <name type="scientific">Kangsaoukella pontilimi</name>
    <dbReference type="NCBI Taxonomy" id="2691042"/>
    <lineage>
        <taxon>Bacteria</taxon>
        <taxon>Pseudomonadati</taxon>
        <taxon>Pseudomonadota</taxon>
        <taxon>Alphaproteobacteria</taxon>
        <taxon>Rhodobacterales</taxon>
        <taxon>Paracoccaceae</taxon>
        <taxon>Kangsaoukella</taxon>
    </lineage>
</organism>
<accession>A0A7C9IHP2</accession>
<comment type="caution">
    <text evidence="7">The sequence shown here is derived from an EMBL/GenBank/DDBJ whole genome shotgun (WGS) entry which is preliminary data.</text>
</comment>
<keyword evidence="8" id="KW-1185">Reference proteome</keyword>
<dbReference type="EMBL" id="WUPT01000002">
    <property type="protein sequence ID" value="MXQ08767.1"/>
    <property type="molecule type" value="Genomic_DNA"/>
</dbReference>
<dbReference type="CDD" id="cd06662">
    <property type="entry name" value="SURF1"/>
    <property type="match status" value="1"/>
</dbReference>
<name>A0A7C9IHP2_9RHOB</name>
<comment type="subcellular location">
    <subcellularLocation>
        <location evidence="6">Cell membrane</location>
        <topology evidence="6">Multi-pass membrane protein</topology>
    </subcellularLocation>
    <subcellularLocation>
        <location evidence="1">Membrane</location>
    </subcellularLocation>
</comment>
<dbReference type="RefSeq" id="WP_160764668.1">
    <property type="nucleotide sequence ID" value="NZ_WUPT01000002.1"/>
</dbReference>
<evidence type="ECO:0000256" key="6">
    <source>
        <dbReference type="RuleBase" id="RU363076"/>
    </source>
</evidence>
<dbReference type="PANTHER" id="PTHR23427:SF2">
    <property type="entry name" value="SURFEIT LOCUS PROTEIN 1"/>
    <property type="match status" value="1"/>
</dbReference>
<proteinExistence type="inferred from homology"/>
<comment type="similarity">
    <text evidence="2 6">Belongs to the SURF1 family.</text>
</comment>
<evidence type="ECO:0000256" key="2">
    <source>
        <dbReference type="ARBA" id="ARBA00007165"/>
    </source>
</evidence>
<comment type="caution">
    <text evidence="6">Lacks conserved residue(s) required for the propagation of feature annotation.</text>
</comment>
<evidence type="ECO:0000256" key="5">
    <source>
        <dbReference type="ARBA" id="ARBA00023136"/>
    </source>
</evidence>
<dbReference type="PANTHER" id="PTHR23427">
    <property type="entry name" value="SURFEIT LOCUS PROTEIN"/>
    <property type="match status" value="1"/>
</dbReference>
<reference evidence="7 8" key="1">
    <citation type="submission" date="2019-12" db="EMBL/GenBank/DDBJ databases">
        <authorList>
            <person name="Lee S.D."/>
        </authorList>
    </citation>
    <scope>NUCLEOTIDE SEQUENCE [LARGE SCALE GENOMIC DNA]</scope>
    <source>
        <strain evidence="7 8">GH1-50</strain>
    </source>
</reference>
<evidence type="ECO:0000256" key="1">
    <source>
        <dbReference type="ARBA" id="ARBA00004370"/>
    </source>
</evidence>
<protein>
    <recommendedName>
        <fullName evidence="6">SURF1-like protein</fullName>
    </recommendedName>
</protein>
<dbReference type="GO" id="GO:0005886">
    <property type="term" value="C:plasma membrane"/>
    <property type="evidence" value="ECO:0007669"/>
    <property type="project" value="UniProtKB-SubCell"/>
</dbReference>
<keyword evidence="5 6" id="KW-0472">Membrane</keyword>
<reference evidence="7 8" key="2">
    <citation type="submission" date="2020-03" db="EMBL/GenBank/DDBJ databases">
        <title>Kangsaoukella pontilimi gen. nov., sp. nov., a new member of the family Rhodobacteraceae isolated from a tidal mudflat.</title>
        <authorList>
            <person name="Kim I.S."/>
        </authorList>
    </citation>
    <scope>NUCLEOTIDE SEQUENCE [LARGE SCALE GENOMIC DNA]</scope>
    <source>
        <strain evidence="7 8">GH1-50</strain>
    </source>
</reference>
<dbReference type="InterPro" id="IPR045214">
    <property type="entry name" value="Surf1/Surf4"/>
</dbReference>
<dbReference type="InterPro" id="IPR002994">
    <property type="entry name" value="Surf1/Shy1"/>
</dbReference>
<evidence type="ECO:0000313" key="7">
    <source>
        <dbReference type="EMBL" id="MXQ08767.1"/>
    </source>
</evidence>
<dbReference type="PROSITE" id="PS50895">
    <property type="entry name" value="SURF1"/>
    <property type="match status" value="1"/>
</dbReference>
<gene>
    <name evidence="7" type="ORF">GQ651_12995</name>
</gene>
<keyword evidence="6" id="KW-1003">Cell membrane</keyword>
<keyword evidence="4 6" id="KW-1133">Transmembrane helix</keyword>
<evidence type="ECO:0000313" key="8">
    <source>
        <dbReference type="Proteomes" id="UP000480350"/>
    </source>
</evidence>
<keyword evidence="3 6" id="KW-0812">Transmembrane</keyword>
<evidence type="ECO:0000256" key="3">
    <source>
        <dbReference type="ARBA" id="ARBA00022692"/>
    </source>
</evidence>
<dbReference type="Pfam" id="PF02104">
    <property type="entry name" value="SURF1"/>
    <property type="match status" value="1"/>
</dbReference>
<feature type="transmembrane region" description="Helical" evidence="6">
    <location>
        <begin position="198"/>
        <end position="220"/>
    </location>
</feature>
<evidence type="ECO:0000256" key="4">
    <source>
        <dbReference type="ARBA" id="ARBA00022989"/>
    </source>
</evidence>
<dbReference type="Proteomes" id="UP000480350">
    <property type="component" value="Unassembled WGS sequence"/>
</dbReference>